<evidence type="ECO:0000256" key="6">
    <source>
        <dbReference type="ARBA" id="ARBA00022723"/>
    </source>
</evidence>
<dbReference type="PANTHER" id="PTHR33540:SF2">
    <property type="entry name" value="TRNA THREONYLCARBAMOYLADENOSINE BIOSYNTHESIS PROTEIN TSAE"/>
    <property type="match status" value="1"/>
</dbReference>
<proteinExistence type="inferred from homology"/>
<sequence>MTEYSIRTRSEDETAQFAQQLAELLKPGDVLTLEGDLGAGKTAFAKGLASGLGVTRIVNSPTFTIIKEYSGELPLYHMDVYRLEDSDEDIGFEEYFHGDGICVVEWAHFIQDYLPSEYLTVSIDYVDDYTRLLKLFPRGAHFESVAADVIG</sequence>
<keyword evidence="4" id="KW-0963">Cytoplasm</keyword>
<evidence type="ECO:0000256" key="9">
    <source>
        <dbReference type="ARBA" id="ARBA00022842"/>
    </source>
</evidence>
<evidence type="ECO:0000313" key="11">
    <source>
        <dbReference type="EMBL" id="MFC7746020.1"/>
    </source>
</evidence>
<evidence type="ECO:0000256" key="2">
    <source>
        <dbReference type="ARBA" id="ARBA00007599"/>
    </source>
</evidence>
<accession>A0ABW2UTZ6</accession>
<evidence type="ECO:0000313" key="12">
    <source>
        <dbReference type="Proteomes" id="UP001596620"/>
    </source>
</evidence>
<dbReference type="Pfam" id="PF02367">
    <property type="entry name" value="TsaE"/>
    <property type="match status" value="1"/>
</dbReference>
<comment type="caution">
    <text evidence="11">The sequence shown here is derived from an EMBL/GenBank/DDBJ whole genome shotgun (WGS) entry which is preliminary data.</text>
</comment>
<evidence type="ECO:0000256" key="7">
    <source>
        <dbReference type="ARBA" id="ARBA00022741"/>
    </source>
</evidence>
<gene>
    <name evidence="11" type="primary">tsaE</name>
    <name evidence="11" type="ORF">ACFQU8_02035</name>
</gene>
<dbReference type="RefSeq" id="WP_382357503.1">
    <property type="nucleotide sequence ID" value="NZ_JBHTGR010000003.1"/>
</dbReference>
<evidence type="ECO:0000256" key="4">
    <source>
        <dbReference type="ARBA" id="ARBA00022490"/>
    </source>
</evidence>
<name>A0ABW2UTZ6_9BACI</name>
<dbReference type="SUPFAM" id="SSF52540">
    <property type="entry name" value="P-loop containing nucleoside triphosphate hydrolases"/>
    <property type="match status" value="1"/>
</dbReference>
<dbReference type="InterPro" id="IPR003442">
    <property type="entry name" value="T6A_TsaE"/>
</dbReference>
<evidence type="ECO:0000256" key="8">
    <source>
        <dbReference type="ARBA" id="ARBA00022840"/>
    </source>
</evidence>
<keyword evidence="5" id="KW-0819">tRNA processing</keyword>
<organism evidence="11 12">
    <name type="scientific">Lentibacillus kimchii</name>
    <dbReference type="NCBI Taxonomy" id="1542911"/>
    <lineage>
        <taxon>Bacteria</taxon>
        <taxon>Bacillati</taxon>
        <taxon>Bacillota</taxon>
        <taxon>Bacilli</taxon>
        <taxon>Bacillales</taxon>
        <taxon>Bacillaceae</taxon>
        <taxon>Lentibacillus</taxon>
    </lineage>
</organism>
<evidence type="ECO:0000256" key="1">
    <source>
        <dbReference type="ARBA" id="ARBA00004496"/>
    </source>
</evidence>
<protein>
    <recommendedName>
        <fullName evidence="3">tRNA threonylcarbamoyladenosine biosynthesis protein TsaE</fullName>
    </recommendedName>
    <alternativeName>
        <fullName evidence="10">t(6)A37 threonylcarbamoyladenosine biosynthesis protein TsaE</fullName>
    </alternativeName>
</protein>
<keyword evidence="7" id="KW-0547">Nucleotide-binding</keyword>
<evidence type="ECO:0000256" key="10">
    <source>
        <dbReference type="ARBA" id="ARBA00032441"/>
    </source>
</evidence>
<evidence type="ECO:0000256" key="5">
    <source>
        <dbReference type="ARBA" id="ARBA00022694"/>
    </source>
</evidence>
<dbReference type="InterPro" id="IPR027417">
    <property type="entry name" value="P-loop_NTPase"/>
</dbReference>
<evidence type="ECO:0000256" key="3">
    <source>
        <dbReference type="ARBA" id="ARBA00019010"/>
    </source>
</evidence>
<keyword evidence="8" id="KW-0067">ATP-binding</keyword>
<keyword evidence="6" id="KW-0479">Metal-binding</keyword>
<dbReference type="PANTHER" id="PTHR33540">
    <property type="entry name" value="TRNA THREONYLCARBAMOYLADENOSINE BIOSYNTHESIS PROTEIN TSAE"/>
    <property type="match status" value="1"/>
</dbReference>
<dbReference type="Proteomes" id="UP001596620">
    <property type="component" value="Unassembled WGS sequence"/>
</dbReference>
<comment type="subcellular location">
    <subcellularLocation>
        <location evidence="1">Cytoplasm</location>
    </subcellularLocation>
</comment>
<comment type="similarity">
    <text evidence="2">Belongs to the TsaE family.</text>
</comment>
<keyword evidence="12" id="KW-1185">Reference proteome</keyword>
<reference evidence="12" key="1">
    <citation type="journal article" date="2019" name="Int. J. Syst. Evol. Microbiol.">
        <title>The Global Catalogue of Microorganisms (GCM) 10K type strain sequencing project: providing services to taxonomists for standard genome sequencing and annotation.</title>
        <authorList>
            <consortium name="The Broad Institute Genomics Platform"/>
            <consortium name="The Broad Institute Genome Sequencing Center for Infectious Disease"/>
            <person name="Wu L."/>
            <person name="Ma J."/>
        </authorList>
    </citation>
    <scope>NUCLEOTIDE SEQUENCE [LARGE SCALE GENOMIC DNA]</scope>
    <source>
        <strain evidence="12">JCM 30234</strain>
    </source>
</reference>
<dbReference type="Gene3D" id="3.40.50.300">
    <property type="entry name" value="P-loop containing nucleotide triphosphate hydrolases"/>
    <property type="match status" value="1"/>
</dbReference>
<keyword evidence="9" id="KW-0460">Magnesium</keyword>
<dbReference type="EMBL" id="JBHTGR010000003">
    <property type="protein sequence ID" value="MFC7746020.1"/>
    <property type="molecule type" value="Genomic_DNA"/>
</dbReference>
<dbReference type="NCBIfam" id="TIGR00150">
    <property type="entry name" value="T6A_YjeE"/>
    <property type="match status" value="1"/>
</dbReference>